<dbReference type="InterPro" id="IPR036691">
    <property type="entry name" value="Endo/exonu/phosph_ase_sf"/>
</dbReference>
<evidence type="ECO:0000313" key="2">
    <source>
        <dbReference type="EnsemblMetazoa" id="GAUT024378-PA"/>
    </source>
</evidence>
<dbReference type="InterPro" id="IPR046985">
    <property type="entry name" value="IP5"/>
</dbReference>
<dbReference type="EnsemblMetazoa" id="GAUT024378-RA">
    <property type="protein sequence ID" value="GAUT024378-PA"/>
    <property type="gene ID" value="GAUT024378"/>
</dbReference>
<name>A0A1A9V3C7_GLOAU</name>
<evidence type="ECO:0000259" key="1">
    <source>
        <dbReference type="SMART" id="SM00128"/>
    </source>
</evidence>
<dbReference type="GO" id="GO:0004439">
    <property type="term" value="F:phosphatidylinositol-4,5-bisphosphate 5-phosphatase activity"/>
    <property type="evidence" value="ECO:0007669"/>
    <property type="project" value="TreeGrafter"/>
</dbReference>
<dbReference type="FunFam" id="3.60.10.10:FF:000060">
    <property type="entry name" value="Uncharacterized protein, isoform C"/>
    <property type="match status" value="1"/>
</dbReference>
<dbReference type="Pfam" id="PF22669">
    <property type="entry name" value="Exo_endo_phos2"/>
    <property type="match status" value="1"/>
</dbReference>
<dbReference type="GO" id="GO:0046856">
    <property type="term" value="P:phosphatidylinositol dephosphorylation"/>
    <property type="evidence" value="ECO:0007669"/>
    <property type="project" value="InterPro"/>
</dbReference>
<organism evidence="2 3">
    <name type="scientific">Glossina austeni</name>
    <name type="common">Savannah tsetse fly</name>
    <dbReference type="NCBI Taxonomy" id="7395"/>
    <lineage>
        <taxon>Eukaryota</taxon>
        <taxon>Metazoa</taxon>
        <taxon>Ecdysozoa</taxon>
        <taxon>Arthropoda</taxon>
        <taxon>Hexapoda</taxon>
        <taxon>Insecta</taxon>
        <taxon>Pterygota</taxon>
        <taxon>Neoptera</taxon>
        <taxon>Endopterygota</taxon>
        <taxon>Diptera</taxon>
        <taxon>Brachycera</taxon>
        <taxon>Muscomorpha</taxon>
        <taxon>Hippoboscoidea</taxon>
        <taxon>Glossinidae</taxon>
        <taxon>Glossina</taxon>
    </lineage>
</organism>
<dbReference type="GO" id="GO:0005737">
    <property type="term" value="C:cytoplasm"/>
    <property type="evidence" value="ECO:0007669"/>
    <property type="project" value="TreeGrafter"/>
</dbReference>
<proteinExistence type="predicted"/>
<dbReference type="Gene3D" id="3.60.10.10">
    <property type="entry name" value="Endonuclease/exonuclease/phosphatase"/>
    <property type="match status" value="1"/>
</dbReference>
<dbReference type="SMART" id="SM00128">
    <property type="entry name" value="IPPc"/>
    <property type="match status" value="1"/>
</dbReference>
<dbReference type="InterPro" id="IPR000300">
    <property type="entry name" value="IPPc"/>
</dbReference>
<dbReference type="STRING" id="7395.A0A1A9V3C7"/>
<dbReference type="AlphaFoldDB" id="A0A1A9V3C7"/>
<feature type="domain" description="Inositol polyphosphate-related phosphatase" evidence="1">
    <location>
        <begin position="26"/>
        <end position="336"/>
    </location>
</feature>
<sequence>MGFFAWWAKCQDLSGIHKVMDGEIVAQLCVYILTWNVGGHYPHDISLNDALSLNGTVCPNNSDVPDIYVIGFQEVNTQPQNQIMNYFQDDQWTFRVKEHLDDMGFIKVGSERLQGMLINMWVQPKHISHIKQIETQNTKTGFGGLWGNKGAVSIRLSLYGTGVAFVASHLAAHDEKLRERVEDYDQIVDNHHYKAPRFRNIFDHNFVFWFGDLNFRLDSHDSVWDIRNTVEQGRLDELYQFDQLKLVRETGNAFSLMEERKPNFPPTFKFIEGTSDYNLKRRPAWCDRILYRLQAPDCPDVQLNLQQLSYKSHPEYTLSDHKPVSAEFLITIKAEYTDDELYVMTHGCGIISLPLVRLIFTSFYLTMF</sequence>
<keyword evidence="3" id="KW-1185">Reference proteome</keyword>
<evidence type="ECO:0000313" key="3">
    <source>
        <dbReference type="Proteomes" id="UP000078200"/>
    </source>
</evidence>
<dbReference type="GO" id="GO:0001726">
    <property type="term" value="C:ruffle"/>
    <property type="evidence" value="ECO:0007669"/>
    <property type="project" value="TreeGrafter"/>
</dbReference>
<protein>
    <recommendedName>
        <fullName evidence="1">Inositol polyphosphate-related phosphatase domain-containing protein</fullName>
    </recommendedName>
</protein>
<dbReference type="SUPFAM" id="SSF56219">
    <property type="entry name" value="DNase I-like"/>
    <property type="match status" value="1"/>
</dbReference>
<dbReference type="GO" id="GO:0005886">
    <property type="term" value="C:plasma membrane"/>
    <property type="evidence" value="ECO:0007669"/>
    <property type="project" value="TreeGrafter"/>
</dbReference>
<dbReference type="PANTHER" id="PTHR11200:SF275">
    <property type="entry name" value="LD06095P"/>
    <property type="match status" value="1"/>
</dbReference>
<reference evidence="2" key="1">
    <citation type="submission" date="2020-05" db="UniProtKB">
        <authorList>
            <consortium name="EnsemblMetazoa"/>
        </authorList>
    </citation>
    <scope>IDENTIFICATION</scope>
    <source>
        <strain evidence="2">TTRI</strain>
    </source>
</reference>
<dbReference type="PANTHER" id="PTHR11200">
    <property type="entry name" value="INOSITOL 5-PHOSPHATASE"/>
    <property type="match status" value="1"/>
</dbReference>
<dbReference type="Proteomes" id="UP000078200">
    <property type="component" value="Unassembled WGS sequence"/>
</dbReference>
<accession>A0A1A9V3C7</accession>
<dbReference type="VEuPathDB" id="VectorBase:GAUT024378"/>